<dbReference type="InterPro" id="IPR000639">
    <property type="entry name" value="Epox_hydrolase-like"/>
</dbReference>
<dbReference type="InterPro" id="IPR000073">
    <property type="entry name" value="AB_hydrolase_1"/>
</dbReference>
<dbReference type="PRINTS" id="PR00412">
    <property type="entry name" value="EPOXHYDRLASE"/>
</dbReference>
<feature type="transmembrane region" description="Helical" evidence="1">
    <location>
        <begin position="6"/>
        <end position="26"/>
    </location>
</feature>
<dbReference type="GO" id="GO:0003824">
    <property type="term" value="F:catalytic activity"/>
    <property type="evidence" value="ECO:0007669"/>
    <property type="project" value="InterPro"/>
</dbReference>
<evidence type="ECO:0000313" key="3">
    <source>
        <dbReference type="EMBL" id="MBB6130474.1"/>
    </source>
</evidence>
<dbReference type="SUPFAM" id="SSF53474">
    <property type="entry name" value="alpha/beta-Hydrolases"/>
    <property type="match status" value="1"/>
</dbReference>
<accession>A0A841JJ06</accession>
<keyword evidence="1" id="KW-1133">Transmembrane helix</keyword>
<dbReference type="PANTHER" id="PTHR43689">
    <property type="entry name" value="HYDROLASE"/>
    <property type="match status" value="1"/>
</dbReference>
<dbReference type="PANTHER" id="PTHR43689:SF8">
    <property type="entry name" value="ALPHA_BETA-HYDROLASES SUPERFAMILY PROTEIN"/>
    <property type="match status" value="1"/>
</dbReference>
<name>A0A841JJ06_9SPHI</name>
<reference evidence="3 4" key="1">
    <citation type="submission" date="2020-08" db="EMBL/GenBank/DDBJ databases">
        <title>Genomic Encyclopedia of Type Strains, Phase IV (KMG-V): Genome sequencing to study the core and pangenomes of soil and plant-associated prokaryotes.</title>
        <authorList>
            <person name="Whitman W."/>
        </authorList>
    </citation>
    <scope>NUCLEOTIDE SEQUENCE [LARGE SCALE GENOMIC DNA]</scope>
    <source>
        <strain evidence="3 4">MP601</strain>
    </source>
</reference>
<dbReference type="EMBL" id="JACHCA010000015">
    <property type="protein sequence ID" value="MBB6130474.1"/>
    <property type="molecule type" value="Genomic_DNA"/>
</dbReference>
<keyword evidence="1" id="KW-0812">Transmembrane</keyword>
<dbReference type="Pfam" id="PF00561">
    <property type="entry name" value="Abhydrolase_1"/>
    <property type="match status" value="1"/>
</dbReference>
<dbReference type="Proteomes" id="UP000548326">
    <property type="component" value="Unassembled WGS sequence"/>
</dbReference>
<feature type="domain" description="AB hydrolase-1" evidence="2">
    <location>
        <begin position="68"/>
        <end position="291"/>
    </location>
</feature>
<organism evidence="3 4">
    <name type="scientific">Mucilaginibacter lappiensis</name>
    <dbReference type="NCBI Taxonomy" id="354630"/>
    <lineage>
        <taxon>Bacteria</taxon>
        <taxon>Pseudomonadati</taxon>
        <taxon>Bacteroidota</taxon>
        <taxon>Sphingobacteriia</taxon>
        <taxon>Sphingobacteriales</taxon>
        <taxon>Sphingobacteriaceae</taxon>
        <taxon>Mucilaginibacter</taxon>
    </lineage>
</organism>
<proteinExistence type="predicted"/>
<sequence length="307" mass="35120">MKILRVSIIIIMFLVGASTLILYSFYEYNNKEKKALTDVERKNIDGKFIKLSQGITHYQLEGPENGEVVILVHGFSVPYYIWDGTYEFLVKNGYRVLRYDMYGRGYSDRPATVYNKNLYNTQLLDLIAALKLQGHVNLAGISFGGEMITNFACQHPGIINKVILIDPAYESLKPSAPRYFTLYNEAVNSNKRAKGQLNDFLYPKKHPEWIKHYLPQMEYKGFRHALVSTMYDYDQHGRQSNICLNNANKPVLLIWGEKDGTVPFRFSDSIRSVLKVDFFPVAGAAHLPSVEKPDTVNNKILSFLKQG</sequence>
<gene>
    <name evidence="3" type="ORF">HDF22_004614</name>
</gene>
<evidence type="ECO:0000256" key="1">
    <source>
        <dbReference type="SAM" id="Phobius"/>
    </source>
</evidence>
<evidence type="ECO:0000313" key="4">
    <source>
        <dbReference type="Proteomes" id="UP000548326"/>
    </source>
</evidence>
<comment type="caution">
    <text evidence="3">The sequence shown here is derived from an EMBL/GenBank/DDBJ whole genome shotgun (WGS) entry which is preliminary data.</text>
</comment>
<dbReference type="AlphaFoldDB" id="A0A841JJ06"/>
<evidence type="ECO:0000259" key="2">
    <source>
        <dbReference type="Pfam" id="PF00561"/>
    </source>
</evidence>
<dbReference type="Gene3D" id="3.40.50.1820">
    <property type="entry name" value="alpha/beta hydrolase"/>
    <property type="match status" value="1"/>
</dbReference>
<dbReference type="InterPro" id="IPR029058">
    <property type="entry name" value="AB_hydrolase_fold"/>
</dbReference>
<keyword evidence="1" id="KW-0472">Membrane</keyword>
<protein>
    <submittedName>
        <fullName evidence="3">Pimeloyl-ACP methyl ester carboxylesterase</fullName>
    </submittedName>
</protein>
<dbReference type="PRINTS" id="PR00111">
    <property type="entry name" value="ABHYDROLASE"/>
</dbReference>
<dbReference type="RefSeq" id="WP_183589258.1">
    <property type="nucleotide sequence ID" value="NZ_JACHCA010000015.1"/>
</dbReference>